<dbReference type="EMBL" id="CP095353">
    <property type="protein sequence ID" value="XAG71240.1"/>
    <property type="molecule type" value="Genomic_DNA"/>
</dbReference>
<dbReference type="AlphaFoldDB" id="A0AAU6UAI6"/>
<dbReference type="InterPro" id="IPR025157">
    <property type="entry name" value="Hemagglutinin_rpt"/>
</dbReference>
<dbReference type="CDD" id="cd20730">
    <property type="entry name" value="PoNe_FilH-like"/>
    <property type="match status" value="1"/>
</dbReference>
<dbReference type="Pfam" id="PF13332">
    <property type="entry name" value="Fil_haemagg_2"/>
    <property type="match status" value="4"/>
</dbReference>
<dbReference type="GO" id="GO:0003824">
    <property type="term" value="F:catalytic activity"/>
    <property type="evidence" value="ECO:0007669"/>
    <property type="project" value="UniProtKB-ARBA"/>
</dbReference>
<proteinExistence type="predicted"/>
<dbReference type="InterPro" id="IPR006915">
    <property type="entry name" value="DUF637_hemagglutn_put"/>
</dbReference>
<dbReference type="Pfam" id="PF04830">
    <property type="entry name" value="DUF637"/>
    <property type="match status" value="1"/>
</dbReference>
<organism evidence="2">
    <name type="scientific">bacterium 19CA06SA08-2</name>
    <dbReference type="NCBI Taxonomy" id="2920658"/>
    <lineage>
        <taxon>Bacteria</taxon>
    </lineage>
</organism>
<reference evidence="2" key="1">
    <citation type="submission" date="2022-03" db="EMBL/GenBank/DDBJ databases">
        <title>Sea Food Isolates.</title>
        <authorList>
            <person name="Li c."/>
        </authorList>
    </citation>
    <scope>NUCLEOTIDE SEQUENCE</scope>
    <source>
        <strain evidence="2">19CA06SA08-2</strain>
    </source>
</reference>
<sequence>MRNETQTAQRHVDVNGVLSNELTEQTRFSRTDVGEIARIESAGNLLLQAGQDISLSASNLLAGLDMSLSAGRDISIGSVEDRRKWEEGNSRFARVEQLMSELNAGGNLSLKAGNDLSLTASTAEAKGDVSLGAGNNLVLASEANQSSDDVRQGNKHTIDRTTTQVGATVSGDNVSLSAGNNLLAQASILDAKGNAALQAGAELQLLTADNEIYHFEKSKSKSTFKSKSTEIEQRDVTAQGTTITAGGNVSLVSQGEMTLKGSDIQAGETLILDTDGMLKLLTATDEHFYRKDEKKSGVMVKMSGNGTNSTAERQNQLYGADINISAGQGVLLQVGQKEGESLQARLDTLATQPGMAWVEQVRSMPGMKMEAVQEAYEQWNYSQQSLSPVASSIIAIALAVATMGGGVAALAAVQGVSVSAVGATSAAMANAALSTLVSQATISTINNGGNLGAVLKELGSSASIKQLATSVATAGALTGFNEWAGLSSGAPNAPAPYAQPGATKVFSWDTFNRVTSNAGISAGIDSTINGSNFADSFKASLLSNIQGEVGKATANWIGDQGIKFDTANSPLAEAGKIAAHGVTSGAIAEITGGKFAAGAAGGAMSELASNWSLSAFGGNEEYQVALNKVLGGLAAVAVTGDENGFDTGADRAETVHRYNYLSHQQKAQRDKELSNCTTPQACLQTRVKWAAIDLGQDGSFAAGMAAGVPASLYETAEGIVKAASSPIETLDALKALFNSADALGKVSDVMKQSYIARIENLKAEYQKAGASGSFNAGVESGKLVTDIAGLVAGGAGLAKGGALVVTKVTGKATTVALDALGGGLTSYELLVKNGGTFASNGRPLMDFRTLTNAQKGVIGDLLGSQKIQQAIPGAQEIGRVPGVGQTGIDGLYKIDKPGVDYLVVEYKFGSSKQGMTKDGLQGSDGWLLGSKTNYNRILESAGNNERLADNIIKSMDAGRIEKWLVHTDPHGRVTVGIMGKDGKLISNPDVSSKIMGSKK</sequence>
<feature type="domain" description="DUF637" evidence="1">
    <location>
        <begin position="428"/>
        <end position="601"/>
    </location>
</feature>
<gene>
    <name evidence="2" type="ORF">MRM75_09880</name>
</gene>
<name>A0AAU6UAI6_UNCXX</name>
<evidence type="ECO:0000313" key="2">
    <source>
        <dbReference type="EMBL" id="XAG71240.1"/>
    </source>
</evidence>
<evidence type="ECO:0000259" key="1">
    <source>
        <dbReference type="Pfam" id="PF04830"/>
    </source>
</evidence>
<protein>
    <submittedName>
        <fullName evidence="2">DUF637 domain-containing protein</fullName>
    </submittedName>
</protein>
<accession>A0AAU6UAI6</accession>